<evidence type="ECO:0000313" key="2">
    <source>
        <dbReference type="EMBL" id="AGA27238.1"/>
    </source>
</evidence>
<reference evidence="2 3" key="1">
    <citation type="submission" date="2012-02" db="EMBL/GenBank/DDBJ databases">
        <title>Complete sequence of chromosome of Singulisphaera acidiphila DSM 18658.</title>
        <authorList>
            <consortium name="US DOE Joint Genome Institute (JGI-PGF)"/>
            <person name="Lucas S."/>
            <person name="Copeland A."/>
            <person name="Lapidus A."/>
            <person name="Glavina del Rio T."/>
            <person name="Dalin E."/>
            <person name="Tice H."/>
            <person name="Bruce D."/>
            <person name="Goodwin L."/>
            <person name="Pitluck S."/>
            <person name="Peters L."/>
            <person name="Ovchinnikova G."/>
            <person name="Chertkov O."/>
            <person name="Kyrpides N."/>
            <person name="Mavromatis K."/>
            <person name="Ivanova N."/>
            <person name="Brettin T."/>
            <person name="Detter J.C."/>
            <person name="Han C."/>
            <person name="Larimer F."/>
            <person name="Land M."/>
            <person name="Hauser L."/>
            <person name="Markowitz V."/>
            <person name="Cheng J.-F."/>
            <person name="Hugenholtz P."/>
            <person name="Woyke T."/>
            <person name="Wu D."/>
            <person name="Tindall B."/>
            <person name="Pomrenke H."/>
            <person name="Brambilla E."/>
            <person name="Klenk H.-P."/>
            <person name="Eisen J.A."/>
        </authorList>
    </citation>
    <scope>NUCLEOTIDE SEQUENCE [LARGE SCALE GENOMIC DNA]</scope>
    <source>
        <strain evidence="3">ATCC BAA-1392 / DSM 18658 / VKM B-2454 / MOB10</strain>
    </source>
</reference>
<dbReference type="AlphaFoldDB" id="L0DEI9"/>
<name>L0DEI9_SINAD</name>
<dbReference type="EMBL" id="CP003364">
    <property type="protein sequence ID" value="AGA27238.1"/>
    <property type="molecule type" value="Genomic_DNA"/>
</dbReference>
<proteinExistence type="predicted"/>
<keyword evidence="1" id="KW-0732">Signal</keyword>
<feature type="chain" id="PRO_5003940102" evidence="1">
    <location>
        <begin position="22"/>
        <end position="151"/>
    </location>
</feature>
<protein>
    <submittedName>
        <fullName evidence="2">Uncharacterized protein</fullName>
    </submittedName>
</protein>
<dbReference type="RefSeq" id="WP_015246387.1">
    <property type="nucleotide sequence ID" value="NC_019892.1"/>
</dbReference>
<gene>
    <name evidence="2" type="ordered locus">Sinac_2954</name>
</gene>
<organism evidence="2 3">
    <name type="scientific">Singulisphaera acidiphila (strain ATCC BAA-1392 / DSM 18658 / VKM B-2454 / MOB10)</name>
    <dbReference type="NCBI Taxonomy" id="886293"/>
    <lineage>
        <taxon>Bacteria</taxon>
        <taxon>Pseudomonadati</taxon>
        <taxon>Planctomycetota</taxon>
        <taxon>Planctomycetia</taxon>
        <taxon>Isosphaerales</taxon>
        <taxon>Isosphaeraceae</taxon>
        <taxon>Singulisphaera</taxon>
    </lineage>
</organism>
<dbReference type="Proteomes" id="UP000010798">
    <property type="component" value="Chromosome"/>
</dbReference>
<evidence type="ECO:0000256" key="1">
    <source>
        <dbReference type="SAM" id="SignalP"/>
    </source>
</evidence>
<sequence>MSKRVLLLFSLVILVAISGQAPSEQPKSNQLGQPAPIGLQSPKELAKARLELARQAFAVMKLNQERGVARGDHDLWSLRLMEEERNASGNKAERIAAVQAHLDRVKKWEAETARLFKGGEVDLMLYMDTQWKRLEAESLLAKEKEEPQGSL</sequence>
<feature type="signal peptide" evidence="1">
    <location>
        <begin position="1"/>
        <end position="21"/>
    </location>
</feature>
<evidence type="ECO:0000313" key="3">
    <source>
        <dbReference type="Proteomes" id="UP000010798"/>
    </source>
</evidence>
<dbReference type="HOGENOM" id="CLU_1730169_0_0_0"/>
<accession>L0DEI9</accession>
<dbReference type="KEGG" id="saci:Sinac_2954"/>
<keyword evidence="3" id="KW-1185">Reference proteome</keyword>